<dbReference type="Pfam" id="PF04851">
    <property type="entry name" value="ResIII"/>
    <property type="match status" value="1"/>
</dbReference>
<dbReference type="InterPro" id="IPR014001">
    <property type="entry name" value="Helicase_ATP-bd"/>
</dbReference>
<dbReference type="InterPro" id="IPR006555">
    <property type="entry name" value="ATP-dep_Helicase_C"/>
</dbReference>
<protein>
    <submittedName>
        <fullName evidence="2">DEAD/DEAH box helicase family protein</fullName>
    </submittedName>
</protein>
<evidence type="ECO:0000259" key="1">
    <source>
        <dbReference type="PROSITE" id="PS51192"/>
    </source>
</evidence>
<feature type="domain" description="Helicase ATP-binding" evidence="1">
    <location>
        <begin position="47"/>
        <end position="309"/>
    </location>
</feature>
<organism evidence="2 3">
    <name type="scientific">Pseudotenacibaculum haliotis</name>
    <dbReference type="NCBI Taxonomy" id="1862138"/>
    <lineage>
        <taxon>Bacteria</taxon>
        <taxon>Pseudomonadati</taxon>
        <taxon>Bacteroidota</taxon>
        <taxon>Flavobacteriia</taxon>
        <taxon>Flavobacteriales</taxon>
        <taxon>Flavobacteriaceae</taxon>
        <taxon>Pseudotenacibaculum</taxon>
    </lineage>
</organism>
<dbReference type="Proteomes" id="UP001597508">
    <property type="component" value="Unassembled WGS sequence"/>
</dbReference>
<keyword evidence="3" id="KW-1185">Reference proteome</keyword>
<keyword evidence="2" id="KW-0378">Hydrolase</keyword>
<keyword evidence="2" id="KW-0067">ATP-binding</keyword>
<name>A0ABW5LM23_9FLAO</name>
<evidence type="ECO:0000313" key="3">
    <source>
        <dbReference type="Proteomes" id="UP001597508"/>
    </source>
</evidence>
<comment type="caution">
    <text evidence="2">The sequence shown here is derived from an EMBL/GenBank/DDBJ whole genome shotgun (WGS) entry which is preliminary data.</text>
</comment>
<dbReference type="PROSITE" id="PS51192">
    <property type="entry name" value="HELICASE_ATP_BIND_1"/>
    <property type="match status" value="1"/>
</dbReference>
<reference evidence="3" key="1">
    <citation type="journal article" date="2019" name="Int. J. Syst. Evol. Microbiol.">
        <title>The Global Catalogue of Microorganisms (GCM) 10K type strain sequencing project: providing services to taxonomists for standard genome sequencing and annotation.</title>
        <authorList>
            <consortium name="The Broad Institute Genomics Platform"/>
            <consortium name="The Broad Institute Genome Sequencing Center for Infectious Disease"/>
            <person name="Wu L."/>
            <person name="Ma J."/>
        </authorList>
    </citation>
    <scope>NUCLEOTIDE SEQUENCE [LARGE SCALE GENOMIC DNA]</scope>
    <source>
        <strain evidence="3">KCTC 52127</strain>
    </source>
</reference>
<evidence type="ECO:0000313" key="2">
    <source>
        <dbReference type="EMBL" id="MFD2565785.1"/>
    </source>
</evidence>
<dbReference type="RefSeq" id="WP_379664511.1">
    <property type="nucleotide sequence ID" value="NZ_JBHULH010000001.1"/>
</dbReference>
<dbReference type="Pfam" id="PF13307">
    <property type="entry name" value="Helicase_C_2"/>
    <property type="match status" value="1"/>
</dbReference>
<dbReference type="InterPro" id="IPR027417">
    <property type="entry name" value="P-loop_NTPase"/>
</dbReference>
<dbReference type="SUPFAM" id="SSF52540">
    <property type="entry name" value="P-loop containing nucleoside triphosphate hydrolases"/>
    <property type="match status" value="1"/>
</dbReference>
<keyword evidence="2" id="KW-0547">Nucleotide-binding</keyword>
<dbReference type="SMART" id="SM00491">
    <property type="entry name" value="HELICc2"/>
    <property type="match status" value="1"/>
</dbReference>
<dbReference type="SMART" id="SM00487">
    <property type="entry name" value="DEXDc"/>
    <property type="match status" value="1"/>
</dbReference>
<accession>A0ABW5LM23</accession>
<dbReference type="EMBL" id="JBHULH010000001">
    <property type="protein sequence ID" value="MFD2565785.1"/>
    <property type="molecule type" value="Genomic_DNA"/>
</dbReference>
<dbReference type="Gene3D" id="3.40.50.300">
    <property type="entry name" value="P-loop containing nucleotide triphosphate hydrolases"/>
    <property type="match status" value="2"/>
</dbReference>
<dbReference type="InterPro" id="IPR006935">
    <property type="entry name" value="Helicase/UvrB_N"/>
</dbReference>
<proteinExistence type="predicted"/>
<gene>
    <name evidence="2" type="ORF">ACFSRZ_00295</name>
</gene>
<sequence length="841" mass="97243">MVDFRKRLNKSEIEKKIDPIEIYDSLDRRSVAGPLRPAQNKILSEWYKSYKSQKDLIVKLHTGEGKTLIGLLILQSKINSGKGPCLFICPNKYLVQQVRKDAKKFGINYCAIGEDNSLPNEFVDGKKILITHVQKVFNGKTIFGLGHDFIPVENIILDDSHACIDSIRKAFTISLKNDHIVYKELFELFKDALPEQGEGTFLEIENGDYNSFLPIPYWNWIDKFDEVLQIISSQREDLSIMFSWPFIKDNLKNCQAFISGESIEISPIHIPIEKFSSFHKAGQRILMSATTQDDSFFIKGLGFSSEAIKNPLDNPDQIWSGEKMLVIPSLVDDSLDRDKMVNNLAKPSDKNYGLVSLVSSFDKSKTYEKLGALIPKSSEVSAAVDHLKKGKFKQTIVFANRYDGIDLPDETCRILVIDGKPFFRSLSDRYEESNRMDSDSINIKIAQKIEQGLGRSVRGEKDYSLILIVGADLIKFIKSSRTNKYFSPQTKKQIEIGMEIAQMASDEITGEKEPFDVVKSLMKQSLQRDEGWKEFYKEEMNRIQIEKSSSTIYEVLTLERKAAELNYKGEYEKASELIQQIVDNHCKDDSEKGWYLQIMARYKFIQSRKDSNSLQKSAFLKNNELLKPSEGITYQKLEYVNENRIKRIIDWIKKHKNFEELMLSVEGVLSNLEFGITAEKFESAMKELGLMLGFLSERPDKEFKKGPDNLWCGVGNQYFIFECKSKVKVERQEINKHEVGQMNTHCGWFENQYNNEPVKRVMIIPTKNVSFHADFTHEVEIMRRGKLRKFRNNVKSFFRELSKYEIDSLSDERVQEFVNIHQLRVDDLLSEYSEKYYKKTS</sequence>
<keyword evidence="2" id="KW-0347">Helicase</keyword>
<dbReference type="GO" id="GO:0004386">
    <property type="term" value="F:helicase activity"/>
    <property type="evidence" value="ECO:0007669"/>
    <property type="project" value="UniProtKB-KW"/>
</dbReference>